<feature type="compositionally biased region" description="Polar residues" evidence="5">
    <location>
        <begin position="75"/>
        <end position="85"/>
    </location>
</feature>
<proteinExistence type="predicted"/>
<keyword evidence="4 6" id="KW-0472">Membrane</keyword>
<evidence type="ECO:0000256" key="5">
    <source>
        <dbReference type="SAM" id="MobiDB-lite"/>
    </source>
</evidence>
<dbReference type="Proteomes" id="UP000279994">
    <property type="component" value="Unassembled WGS sequence"/>
</dbReference>
<organism evidence="7 8">
    <name type="scientific">Nocardioides pocheonensis</name>
    <dbReference type="NCBI Taxonomy" id="661485"/>
    <lineage>
        <taxon>Bacteria</taxon>
        <taxon>Bacillati</taxon>
        <taxon>Actinomycetota</taxon>
        <taxon>Actinomycetes</taxon>
        <taxon>Propionibacteriales</taxon>
        <taxon>Nocardioidaceae</taxon>
        <taxon>Nocardioides</taxon>
    </lineage>
</organism>
<dbReference type="InterPro" id="IPR007343">
    <property type="entry name" value="Uncharacterised_pept_Zn_put"/>
</dbReference>
<dbReference type="OrthoDB" id="9774900at2"/>
<keyword evidence="2 6" id="KW-0812">Transmembrane</keyword>
<keyword evidence="3 6" id="KW-1133">Transmembrane helix</keyword>
<dbReference type="AlphaFoldDB" id="A0A3N0GPX0"/>
<reference evidence="7 8" key="1">
    <citation type="submission" date="2018-11" db="EMBL/GenBank/DDBJ databases">
        <authorList>
            <person name="Li F."/>
        </authorList>
    </citation>
    <scope>NUCLEOTIDE SEQUENCE [LARGE SCALE GENOMIC DNA]</scope>
    <source>
        <strain evidence="7 8">Gsoil 818</strain>
    </source>
</reference>
<keyword evidence="8" id="KW-1185">Reference proteome</keyword>
<evidence type="ECO:0000256" key="3">
    <source>
        <dbReference type="ARBA" id="ARBA00022989"/>
    </source>
</evidence>
<dbReference type="GO" id="GO:0016020">
    <property type="term" value="C:membrane"/>
    <property type="evidence" value="ECO:0007669"/>
    <property type="project" value="UniProtKB-SubCell"/>
</dbReference>
<dbReference type="PANTHER" id="PTHR30168:SF0">
    <property type="entry name" value="INNER MEMBRANE PROTEIN"/>
    <property type="match status" value="1"/>
</dbReference>
<accession>A0A3N0GPX0</accession>
<dbReference type="PANTHER" id="PTHR30168">
    <property type="entry name" value="PUTATIVE MEMBRANE PROTEIN YPFJ"/>
    <property type="match status" value="1"/>
</dbReference>
<dbReference type="Pfam" id="PF04228">
    <property type="entry name" value="Zn_peptidase"/>
    <property type="match status" value="1"/>
</dbReference>
<comment type="subcellular location">
    <subcellularLocation>
        <location evidence="1">Membrane</location>
        <topology evidence="1">Single-pass membrane protein</topology>
    </subcellularLocation>
</comment>
<evidence type="ECO:0000256" key="6">
    <source>
        <dbReference type="SAM" id="Phobius"/>
    </source>
</evidence>
<name>A0A3N0GPX0_9ACTN</name>
<evidence type="ECO:0000313" key="7">
    <source>
        <dbReference type="EMBL" id="RNM14266.1"/>
    </source>
</evidence>
<evidence type="ECO:0000256" key="1">
    <source>
        <dbReference type="ARBA" id="ARBA00004167"/>
    </source>
</evidence>
<comment type="caution">
    <text evidence="7">The sequence shown here is derived from an EMBL/GenBank/DDBJ whole genome shotgun (WGS) entry which is preliminary data.</text>
</comment>
<feature type="region of interest" description="Disordered" evidence="5">
    <location>
        <begin position="1"/>
        <end position="22"/>
    </location>
</feature>
<protein>
    <submittedName>
        <fullName evidence="7">Peptidase</fullName>
    </submittedName>
</protein>
<feature type="transmembrane region" description="Helical" evidence="6">
    <location>
        <begin position="42"/>
        <end position="61"/>
    </location>
</feature>
<evidence type="ECO:0000256" key="4">
    <source>
        <dbReference type="ARBA" id="ARBA00023136"/>
    </source>
</evidence>
<evidence type="ECO:0000256" key="2">
    <source>
        <dbReference type="ARBA" id="ARBA00022692"/>
    </source>
</evidence>
<feature type="region of interest" description="Disordered" evidence="5">
    <location>
        <begin position="67"/>
        <end position="89"/>
    </location>
</feature>
<gene>
    <name evidence="7" type="ORF">EFL26_15215</name>
</gene>
<dbReference type="EMBL" id="RJSF01000040">
    <property type="protein sequence ID" value="RNM14266.1"/>
    <property type="molecule type" value="Genomic_DNA"/>
</dbReference>
<evidence type="ECO:0000313" key="8">
    <source>
        <dbReference type="Proteomes" id="UP000279994"/>
    </source>
</evidence>
<dbReference type="RefSeq" id="WP_123223674.1">
    <property type="nucleotide sequence ID" value="NZ_RJSF01000040.1"/>
</dbReference>
<sequence>MRFNPRARIDESQIENRGGGGGFGGGLGSGGMRLPIPSGGGGRIGLGTVVVILLYVVISALSGNNPVPGAGGSSDQGSTATSNCRTGADANKSQDCAIDLITNSVQAYWSTAYQEQSGQAYQQIRTVKYSGQTSSGCGTASSAMGPFYCPNDKRVYIDKSFMDDMLKGQLGAKGGPFALAYVIAHEYGHHIEDQLGLLARMRTQQGPKSDSVRIELMADCLGGAWAKNAQTTKDAQGTQIIEDLTQDDIARAIDAAQAVGDDRIQKESSGRVNPESWTHGSSAERVHWFNVGLKDGTIDACNTFAPGAL</sequence>